<comment type="caution">
    <text evidence="2">The sequence shown here is derived from an EMBL/GenBank/DDBJ whole genome shotgun (WGS) entry which is preliminary data.</text>
</comment>
<feature type="domain" description="Reverse transcriptase/retrotransposon-derived protein RNase H-like" evidence="1">
    <location>
        <begin position="128"/>
        <end position="229"/>
    </location>
</feature>
<dbReference type="EMBL" id="AVOT02013948">
    <property type="protein sequence ID" value="MBW0497006.1"/>
    <property type="molecule type" value="Genomic_DNA"/>
</dbReference>
<proteinExistence type="predicted"/>
<dbReference type="InterPro" id="IPR043502">
    <property type="entry name" value="DNA/RNA_pol_sf"/>
</dbReference>
<protein>
    <recommendedName>
        <fullName evidence="1">Reverse transcriptase/retrotransposon-derived protein RNase H-like domain-containing protein</fullName>
    </recommendedName>
</protein>
<sequence length="234" mass="26838">MTPIGTINKEIVTPHRKGNIRLTPELVVLEDSHNQVFLVGTEYQRLHGINIYNSKNRNITIGTRKEKKSSLDIYQFANKDPLEELIHELKKGKFNTNLTSKNKLSKLTTLEKNGPAFSMGREPLGEITNDRRYAYERIKNALTNAPVLVFQCGFELPFKIYIDEAFNQLLGAALHQRQIVDGEPRERVICYVSRKLEDSEGLYGETQAELLCLVLGQKKLHYYVEGAVFEFYTD</sequence>
<evidence type="ECO:0000313" key="2">
    <source>
        <dbReference type="EMBL" id="MBW0497006.1"/>
    </source>
</evidence>
<dbReference type="SUPFAM" id="SSF56672">
    <property type="entry name" value="DNA/RNA polymerases"/>
    <property type="match status" value="1"/>
</dbReference>
<gene>
    <name evidence="2" type="ORF">O181_036721</name>
</gene>
<dbReference type="Pfam" id="PF17919">
    <property type="entry name" value="RT_RNaseH_2"/>
    <property type="match status" value="1"/>
</dbReference>
<dbReference type="Proteomes" id="UP000765509">
    <property type="component" value="Unassembled WGS sequence"/>
</dbReference>
<evidence type="ECO:0000313" key="3">
    <source>
        <dbReference type="Proteomes" id="UP000765509"/>
    </source>
</evidence>
<name>A0A9Q3HA55_9BASI</name>
<accession>A0A9Q3HA55</accession>
<dbReference type="InterPro" id="IPR041577">
    <property type="entry name" value="RT_RNaseH_2"/>
</dbReference>
<reference evidence="2" key="1">
    <citation type="submission" date="2021-03" db="EMBL/GenBank/DDBJ databases">
        <title>Draft genome sequence of rust myrtle Austropuccinia psidii MF-1, a brazilian biotype.</title>
        <authorList>
            <person name="Quecine M.C."/>
            <person name="Pachon D.M.R."/>
            <person name="Bonatelli M.L."/>
            <person name="Correr F.H."/>
            <person name="Franceschini L.M."/>
            <person name="Leite T.F."/>
            <person name="Margarido G.R.A."/>
            <person name="Almeida C.A."/>
            <person name="Ferrarezi J.A."/>
            <person name="Labate C.A."/>
        </authorList>
    </citation>
    <scope>NUCLEOTIDE SEQUENCE</scope>
    <source>
        <strain evidence="2">MF-1</strain>
    </source>
</reference>
<evidence type="ECO:0000259" key="1">
    <source>
        <dbReference type="Pfam" id="PF17919"/>
    </source>
</evidence>
<keyword evidence="3" id="KW-1185">Reference proteome</keyword>
<organism evidence="2 3">
    <name type="scientific">Austropuccinia psidii MF-1</name>
    <dbReference type="NCBI Taxonomy" id="1389203"/>
    <lineage>
        <taxon>Eukaryota</taxon>
        <taxon>Fungi</taxon>
        <taxon>Dikarya</taxon>
        <taxon>Basidiomycota</taxon>
        <taxon>Pucciniomycotina</taxon>
        <taxon>Pucciniomycetes</taxon>
        <taxon>Pucciniales</taxon>
        <taxon>Sphaerophragmiaceae</taxon>
        <taxon>Austropuccinia</taxon>
    </lineage>
</organism>
<dbReference type="AlphaFoldDB" id="A0A9Q3HA55"/>